<evidence type="ECO:0000313" key="3">
    <source>
        <dbReference type="EMBL" id="RXV73508.1"/>
    </source>
</evidence>
<dbReference type="OrthoDB" id="9768183at2"/>
<evidence type="ECO:0000313" key="4">
    <source>
        <dbReference type="Proteomes" id="UP000289650"/>
    </source>
</evidence>
<evidence type="ECO:0000256" key="1">
    <source>
        <dbReference type="ARBA" id="ARBA00022729"/>
    </source>
</evidence>
<dbReference type="AlphaFoldDB" id="A0A4Q2AU82"/>
<protein>
    <submittedName>
        <fullName evidence="3">Amino acid ABC transporter substrate-binding protein</fullName>
    </submittedName>
</protein>
<dbReference type="EMBL" id="QWEX01000001">
    <property type="protein sequence ID" value="RXV73508.1"/>
    <property type="molecule type" value="Genomic_DNA"/>
</dbReference>
<sequence length="243" mass="25320">MKVRIAYIEEPPFDWTGDDGSVTGADIELAEVVLRAIGVTEIEYHPTSFDALLPGVQAGRWDMNVPIFVTAERAQHVAFSVPVWAIGDGFLVQAGNPKALTSYAAVAARGDARLGCVAAQVQIDSARSAGVRDGQIVVFKDQPDAVAALLAGQIDAYASTAIGNRVVAGANEGVAAVAHERGAGAAAPVGAFSFGRNNDALVQAVNGKLREYLGSADHRERMAKYGFTRAEIDGVVAGRGAQS</sequence>
<dbReference type="PANTHER" id="PTHR35936:SF17">
    <property type="entry name" value="ARGININE-BINDING EXTRACELLULAR PROTEIN ARTP"/>
    <property type="match status" value="1"/>
</dbReference>
<dbReference type="Proteomes" id="UP000289650">
    <property type="component" value="Unassembled WGS sequence"/>
</dbReference>
<accession>A0A4Q2AU82</accession>
<dbReference type="PANTHER" id="PTHR35936">
    <property type="entry name" value="MEMBRANE-BOUND LYTIC MUREIN TRANSGLYCOSYLASE F"/>
    <property type="match status" value="1"/>
</dbReference>
<dbReference type="SMART" id="SM00062">
    <property type="entry name" value="PBPb"/>
    <property type="match status" value="1"/>
</dbReference>
<proteinExistence type="predicted"/>
<dbReference type="Gene3D" id="3.40.190.10">
    <property type="entry name" value="Periplasmic binding protein-like II"/>
    <property type="match status" value="2"/>
</dbReference>
<name>A0A4Q2AU82_9BURK</name>
<dbReference type="InterPro" id="IPR001638">
    <property type="entry name" value="Solute-binding_3/MltF_N"/>
</dbReference>
<evidence type="ECO:0000259" key="2">
    <source>
        <dbReference type="SMART" id="SM00062"/>
    </source>
</evidence>
<organism evidence="3 4">
    <name type="scientific">Burkholderia stabilis</name>
    <dbReference type="NCBI Taxonomy" id="95485"/>
    <lineage>
        <taxon>Bacteria</taxon>
        <taxon>Pseudomonadati</taxon>
        <taxon>Pseudomonadota</taxon>
        <taxon>Betaproteobacteria</taxon>
        <taxon>Burkholderiales</taxon>
        <taxon>Burkholderiaceae</taxon>
        <taxon>Burkholderia</taxon>
        <taxon>Burkholderia cepacia complex</taxon>
    </lineage>
</organism>
<dbReference type="RefSeq" id="WP_129514280.1">
    <property type="nucleotide sequence ID" value="NZ_QWEX01000001.1"/>
</dbReference>
<keyword evidence="1" id="KW-0732">Signal</keyword>
<dbReference type="SUPFAM" id="SSF53850">
    <property type="entry name" value="Periplasmic binding protein-like II"/>
    <property type="match status" value="1"/>
</dbReference>
<comment type="caution">
    <text evidence="3">The sequence shown here is derived from an EMBL/GenBank/DDBJ whole genome shotgun (WGS) entry which is preliminary data.</text>
</comment>
<dbReference type="Pfam" id="PF00497">
    <property type="entry name" value="SBP_bac_3"/>
    <property type="match status" value="1"/>
</dbReference>
<feature type="domain" description="Solute-binding protein family 3/N-terminal" evidence="2">
    <location>
        <begin position="2"/>
        <end position="229"/>
    </location>
</feature>
<gene>
    <name evidence="3" type="ORF">D1006_15000</name>
</gene>
<reference evidence="3 4" key="1">
    <citation type="submission" date="2018-08" db="EMBL/GenBank/DDBJ databases">
        <title>Mountain-cultivated ginseng endophyte, Burkholderia stabilis and its activity against ginseng root rot disease.</title>
        <authorList>
            <person name="Tapan Kumar M."/>
            <person name="Bae H."/>
            <person name="Shanmugam G."/>
            <person name="Jeon J."/>
        </authorList>
    </citation>
    <scope>NUCLEOTIDE SEQUENCE [LARGE SCALE GENOMIC DNA]</scope>
    <source>
        <strain evidence="3 4">EB159</strain>
    </source>
</reference>